<reference evidence="5" key="1">
    <citation type="submission" date="2021-02" db="EMBL/GenBank/DDBJ databases">
        <title>Natrosporangium hydrolyticum gen. nov., sp. nov, a haloalkaliphilic actinobacterium from a soda solonchak soil.</title>
        <authorList>
            <person name="Sorokin D.Y."/>
            <person name="Khijniak T.V."/>
            <person name="Zakharycheva A.P."/>
            <person name="Boueva O.V."/>
            <person name="Ariskina E.V."/>
            <person name="Hahnke R.L."/>
            <person name="Bunk B."/>
            <person name="Sproer C."/>
            <person name="Schumann P."/>
            <person name="Evtushenko L.I."/>
            <person name="Kublanov I.V."/>
        </authorList>
    </citation>
    <scope>NUCLEOTIDE SEQUENCE</scope>
    <source>
        <strain evidence="5">DSM 106523</strain>
    </source>
</reference>
<dbReference type="EMBL" id="CP070499">
    <property type="protein sequence ID" value="QSB15352.1"/>
    <property type="molecule type" value="Genomic_DNA"/>
</dbReference>
<dbReference type="Proteomes" id="UP000662857">
    <property type="component" value="Chromosome"/>
</dbReference>
<evidence type="ECO:0000256" key="2">
    <source>
        <dbReference type="SAM" id="Phobius"/>
    </source>
</evidence>
<feature type="chain" id="PRO_5034853523" evidence="3">
    <location>
        <begin position="29"/>
        <end position="237"/>
    </location>
</feature>
<evidence type="ECO:0000313" key="6">
    <source>
        <dbReference type="Proteomes" id="UP000662857"/>
    </source>
</evidence>
<organism evidence="5 6">
    <name type="scientific">Natronosporangium hydrolyticum</name>
    <dbReference type="NCBI Taxonomy" id="2811111"/>
    <lineage>
        <taxon>Bacteria</taxon>
        <taxon>Bacillati</taxon>
        <taxon>Actinomycetota</taxon>
        <taxon>Actinomycetes</taxon>
        <taxon>Micromonosporales</taxon>
        <taxon>Micromonosporaceae</taxon>
        <taxon>Natronosporangium</taxon>
    </lineage>
</organism>
<gene>
    <name evidence="5" type="ORF">JQS43_03020</name>
</gene>
<dbReference type="KEGG" id="nhy:JQS43_03020"/>
<feature type="signal peptide" evidence="3">
    <location>
        <begin position="1"/>
        <end position="28"/>
    </location>
</feature>
<dbReference type="AlphaFoldDB" id="A0A895YGY4"/>
<keyword evidence="2" id="KW-1133">Transmembrane helix</keyword>
<proteinExistence type="predicted"/>
<dbReference type="SMART" id="SM00754">
    <property type="entry name" value="CHRD"/>
    <property type="match status" value="1"/>
</dbReference>
<evidence type="ECO:0000313" key="5">
    <source>
        <dbReference type="EMBL" id="QSB15352.1"/>
    </source>
</evidence>
<keyword evidence="6" id="KW-1185">Reference proteome</keyword>
<keyword evidence="2" id="KW-0812">Transmembrane</keyword>
<feature type="region of interest" description="Disordered" evidence="1">
    <location>
        <begin position="95"/>
        <end position="167"/>
    </location>
</feature>
<evidence type="ECO:0000256" key="1">
    <source>
        <dbReference type="SAM" id="MobiDB-lite"/>
    </source>
</evidence>
<sequence>MRVAAKLLTGTAVAAVALPFSGGSAAYADEEVAEPAEFTSMFTVDATPGEVVGDDGEGLGEPGASGRFDLRINSDQEIICWDIVLDGVNPPFESPARTATHVHDAPAGEPGPPRLAFPDPQADDDGLLRSSGCMEGPFTTGVADDDGADTGDGFTLSEIEDDPSRFSADTHTSDFLDGAVRGQLNQVPHGGMDTGLGGGTAQQTPAQIGGVLAATTGAAALTVLAVGVFLSRRRAHH</sequence>
<evidence type="ECO:0000256" key="3">
    <source>
        <dbReference type="SAM" id="SignalP"/>
    </source>
</evidence>
<name>A0A895YGY4_9ACTN</name>
<dbReference type="Pfam" id="PF07452">
    <property type="entry name" value="CHRD"/>
    <property type="match status" value="1"/>
</dbReference>
<evidence type="ECO:0000259" key="4">
    <source>
        <dbReference type="SMART" id="SM00754"/>
    </source>
</evidence>
<dbReference type="InterPro" id="IPR010895">
    <property type="entry name" value="CHRD"/>
</dbReference>
<feature type="transmembrane region" description="Helical" evidence="2">
    <location>
        <begin position="208"/>
        <end position="230"/>
    </location>
</feature>
<keyword evidence="3" id="KW-0732">Signal</keyword>
<accession>A0A895YGY4</accession>
<keyword evidence="2" id="KW-0472">Membrane</keyword>
<dbReference type="RefSeq" id="WP_239677527.1">
    <property type="nucleotide sequence ID" value="NZ_CP070499.1"/>
</dbReference>
<feature type="domain" description="CHRD" evidence="4">
    <location>
        <begin position="32"/>
        <end position="186"/>
    </location>
</feature>
<protein>
    <submittedName>
        <fullName evidence="5">CHRD domain-containing protein</fullName>
    </submittedName>
</protein>